<protein>
    <submittedName>
        <fullName evidence="3">Tyrosine-type recombinase/integrase</fullName>
    </submittedName>
</protein>
<dbReference type="PROSITE" id="PS51898">
    <property type="entry name" value="TYR_RECOMBINASE"/>
    <property type="match status" value="1"/>
</dbReference>
<accession>A0ABZ2YBJ6</accession>
<evidence type="ECO:0000259" key="2">
    <source>
        <dbReference type="PROSITE" id="PS51898"/>
    </source>
</evidence>
<dbReference type="EMBL" id="CP121689">
    <property type="protein sequence ID" value="WZL75108.1"/>
    <property type="molecule type" value="Genomic_DNA"/>
</dbReference>
<reference evidence="3 4" key="1">
    <citation type="submission" date="2023-03" db="EMBL/GenBank/DDBJ databases">
        <title>Novel Species.</title>
        <authorList>
            <person name="Ma S."/>
        </authorList>
    </citation>
    <scope>NUCLEOTIDE SEQUENCE [LARGE SCALE GENOMIC DNA]</scope>
    <source>
        <strain evidence="3 4">B11</strain>
    </source>
</reference>
<sequence>MHSLRHSFATHPLKGGVDLRYIQEILEHKSGKTTETYTHVNKVSPAKIKNPLDGMMGWNHEFNYERLGKMLSEVRK</sequence>
<dbReference type="Pfam" id="PF00589">
    <property type="entry name" value="Phage_integrase"/>
    <property type="match status" value="1"/>
</dbReference>
<name>A0ABZ2YBJ6_9BACT</name>
<dbReference type="SUPFAM" id="SSF56349">
    <property type="entry name" value="DNA breaking-rejoining enzymes"/>
    <property type="match status" value="1"/>
</dbReference>
<dbReference type="RefSeq" id="WP_369017254.1">
    <property type="nucleotide sequence ID" value="NZ_CP121689.1"/>
</dbReference>
<proteinExistence type="predicted"/>
<dbReference type="Proteomes" id="UP001461341">
    <property type="component" value="Chromosome"/>
</dbReference>
<evidence type="ECO:0000313" key="3">
    <source>
        <dbReference type="EMBL" id="WZL75108.1"/>
    </source>
</evidence>
<evidence type="ECO:0000256" key="1">
    <source>
        <dbReference type="ARBA" id="ARBA00023172"/>
    </source>
</evidence>
<organism evidence="3 4">
    <name type="scientific">Thermatribacter velox</name>
    <dbReference type="NCBI Taxonomy" id="3039681"/>
    <lineage>
        <taxon>Bacteria</taxon>
        <taxon>Pseudomonadati</taxon>
        <taxon>Atribacterota</taxon>
        <taxon>Atribacteria</taxon>
        <taxon>Atribacterales</taxon>
        <taxon>Thermatribacteraceae</taxon>
        <taxon>Thermatribacter</taxon>
    </lineage>
</organism>
<keyword evidence="1" id="KW-0233">DNA recombination</keyword>
<gene>
    <name evidence="3" type="ORF">QBE54_05770</name>
</gene>
<evidence type="ECO:0000313" key="4">
    <source>
        <dbReference type="Proteomes" id="UP001461341"/>
    </source>
</evidence>
<dbReference type="InterPro" id="IPR013762">
    <property type="entry name" value="Integrase-like_cat_sf"/>
</dbReference>
<keyword evidence="4" id="KW-1185">Reference proteome</keyword>
<feature type="domain" description="Tyr recombinase" evidence="2">
    <location>
        <begin position="1"/>
        <end position="50"/>
    </location>
</feature>
<dbReference type="InterPro" id="IPR002104">
    <property type="entry name" value="Integrase_catalytic"/>
</dbReference>
<dbReference type="InterPro" id="IPR011010">
    <property type="entry name" value="DNA_brk_join_enz"/>
</dbReference>
<dbReference type="Gene3D" id="1.10.443.10">
    <property type="entry name" value="Intergrase catalytic core"/>
    <property type="match status" value="1"/>
</dbReference>